<sequence>MWSSNCVQDGSVEVYGSHCTDLTKGKSKLDKLGAEPVAIIHDRDNPNKKTFYQGGEGFVYVGLSNGTVQIFLHHPSRRDMVSSQWKHHKTLTISTDLTLRAMSLVPAQRELAVACGHSIIIVSTDTLLVEKRICLLKHLHPSMENKVSEVHSLVRNEDTLWCSFLTSPLILELELSTWKVSGACCLEADLEVFVTDVKLGGRGHEEGVCTVCRGSSFFVPRESKAWSQEEKECDKPKTEEQPVPPPRPPECTKPQSPDYQPGRCFGPSTAETANDPSGVQLRHKSRPAGPKDADNKKTDSMRCDAKKTDSINLGKTGDGYESSHSHAQSSHREVFSDTSETPPLPPPRRPTSESPRNTMSEKAPLSRKKSHTLPNLSTRRPPPPVPALPPPPPRPPRRSLPSEHEFVHVQSLLAVKDTLWVGSSCGEILVIGVKKRSSLPEGQLKKSKISSPSSLVASVFSARMSLNLESKQMCNLKSVKMNVDAEMMESQDKTKSGGIQMMLQARNLVVAVRNVTQAEETQSVSEIAVWEACSAERISSVRHYWQALHAMTE</sequence>
<feature type="compositionally biased region" description="Basic and acidic residues" evidence="1">
    <location>
        <begin position="228"/>
        <end position="240"/>
    </location>
</feature>
<gene>
    <name evidence="2" type="ORF">V1264_001440</name>
</gene>
<dbReference type="AlphaFoldDB" id="A0AAN9C1I6"/>
<name>A0AAN9C1I6_9CAEN</name>
<reference evidence="2 3" key="1">
    <citation type="submission" date="2024-02" db="EMBL/GenBank/DDBJ databases">
        <title>Chromosome-scale genome assembly of the rough periwinkle Littorina saxatilis.</title>
        <authorList>
            <person name="De Jode A."/>
            <person name="Faria R."/>
            <person name="Formenti G."/>
            <person name="Sims Y."/>
            <person name="Smith T.P."/>
            <person name="Tracey A."/>
            <person name="Wood J.M.D."/>
            <person name="Zagrodzka Z.B."/>
            <person name="Johannesson K."/>
            <person name="Butlin R.K."/>
            <person name="Leder E.H."/>
        </authorList>
    </citation>
    <scope>NUCLEOTIDE SEQUENCE [LARGE SCALE GENOMIC DNA]</scope>
    <source>
        <strain evidence="2">Snail1</strain>
        <tissue evidence="2">Muscle</tissue>
    </source>
</reference>
<dbReference type="Proteomes" id="UP001374579">
    <property type="component" value="Unassembled WGS sequence"/>
</dbReference>
<protein>
    <submittedName>
        <fullName evidence="2">Uncharacterized protein</fullName>
    </submittedName>
</protein>
<keyword evidence="3" id="KW-1185">Reference proteome</keyword>
<comment type="caution">
    <text evidence="2">The sequence shown here is derived from an EMBL/GenBank/DDBJ whole genome shotgun (WGS) entry which is preliminary data.</text>
</comment>
<evidence type="ECO:0000313" key="3">
    <source>
        <dbReference type="Proteomes" id="UP001374579"/>
    </source>
</evidence>
<accession>A0AAN9C1I6</accession>
<evidence type="ECO:0000313" key="2">
    <source>
        <dbReference type="EMBL" id="KAK7115602.1"/>
    </source>
</evidence>
<feature type="compositionally biased region" description="Basic and acidic residues" evidence="1">
    <location>
        <begin position="289"/>
        <end position="309"/>
    </location>
</feature>
<dbReference type="EMBL" id="JBAMIC010000001">
    <property type="protein sequence ID" value="KAK7115602.1"/>
    <property type="molecule type" value="Genomic_DNA"/>
</dbReference>
<feature type="region of interest" description="Disordered" evidence="1">
    <location>
        <begin position="228"/>
        <end position="401"/>
    </location>
</feature>
<feature type="compositionally biased region" description="Pro residues" evidence="1">
    <location>
        <begin position="242"/>
        <end position="251"/>
    </location>
</feature>
<evidence type="ECO:0000256" key="1">
    <source>
        <dbReference type="SAM" id="MobiDB-lite"/>
    </source>
</evidence>
<organism evidence="2 3">
    <name type="scientific">Littorina saxatilis</name>
    <dbReference type="NCBI Taxonomy" id="31220"/>
    <lineage>
        <taxon>Eukaryota</taxon>
        <taxon>Metazoa</taxon>
        <taxon>Spiralia</taxon>
        <taxon>Lophotrochozoa</taxon>
        <taxon>Mollusca</taxon>
        <taxon>Gastropoda</taxon>
        <taxon>Caenogastropoda</taxon>
        <taxon>Littorinimorpha</taxon>
        <taxon>Littorinoidea</taxon>
        <taxon>Littorinidae</taxon>
        <taxon>Littorina</taxon>
    </lineage>
</organism>
<feature type="compositionally biased region" description="Pro residues" evidence="1">
    <location>
        <begin position="380"/>
        <end position="394"/>
    </location>
</feature>
<proteinExistence type="predicted"/>